<dbReference type="GO" id="GO:0016020">
    <property type="term" value="C:membrane"/>
    <property type="evidence" value="ECO:0007669"/>
    <property type="project" value="UniProtKB-SubCell"/>
</dbReference>
<evidence type="ECO:0000256" key="5">
    <source>
        <dbReference type="ARBA" id="ARBA00023136"/>
    </source>
</evidence>
<gene>
    <name evidence="8" type="ORF">A3770_03p21280</name>
    <name evidence="7" type="ORF">CPRI1469_LOCUS5688</name>
</gene>
<evidence type="ECO:0000256" key="2">
    <source>
        <dbReference type="ARBA" id="ARBA00009172"/>
    </source>
</evidence>
<reference evidence="7" key="2">
    <citation type="submission" date="2021-01" db="EMBL/GenBank/DDBJ databases">
        <authorList>
            <person name="Corre E."/>
            <person name="Pelletier E."/>
            <person name="Niang G."/>
            <person name="Scheremetjew M."/>
            <person name="Finn R."/>
            <person name="Kale V."/>
            <person name="Holt S."/>
            <person name="Cochrane G."/>
            <person name="Meng A."/>
            <person name="Brown T."/>
            <person name="Cohen L."/>
        </authorList>
    </citation>
    <scope>NUCLEOTIDE SEQUENCE</scope>
    <source>
        <strain evidence="7">CCMP1205</strain>
    </source>
</reference>
<dbReference type="Pfam" id="PF05978">
    <property type="entry name" value="UNC-93"/>
    <property type="match status" value="1"/>
</dbReference>
<dbReference type="PANTHER" id="PTHR19444:SF13">
    <property type="entry name" value="PROTEIN UNC-93 HOMOLOG A"/>
    <property type="match status" value="1"/>
</dbReference>
<evidence type="ECO:0000313" key="9">
    <source>
        <dbReference type="Proteomes" id="UP000316726"/>
    </source>
</evidence>
<feature type="transmembrane region" description="Helical" evidence="6">
    <location>
        <begin position="146"/>
        <end position="167"/>
    </location>
</feature>
<comment type="similarity">
    <text evidence="2">Belongs to the unc-93 family.</text>
</comment>
<evidence type="ECO:0000256" key="1">
    <source>
        <dbReference type="ARBA" id="ARBA00004141"/>
    </source>
</evidence>
<sequence>MDKRRDDDSSMTKGVSGIATICVSSFLVFMAFNSMQNLESTLNKGDGTTAVGVIYLAIIGSQPFAPSVIGWVGRKWALVLGASSYVLFIVTNLYPIWQVMIPAAIVLGLGGAILWPTTLSLIKHFSAQHARAKGLDKEKCLDQFSSAFWGSFQFAQLTGSLIIYLITRNKKPDQGGVDDDSHTPHSTTVLIFVFIACSSIGVFVNFLTLEDVDSSESGQDEDSSDEEEATANNLDTKSAMDLLLSPQSLLLIGVYFYNGIEQSFAWCDFTSEMVLAAYDNKEAMIGILMLCYAASNSIVGSLASQLPSTPKVTRSSIVFAITTQSICVSVANFLFQRQKAPLYITAIFLGAGDALLNTKIGLLLGMDFKGKQHVIMVSMWRGLTALGCALPFFLSGHTGINFNVTLLAGSGAVAISLFLGYWGLRVRKSGDGMYSSLLQDSR</sequence>
<evidence type="ECO:0008006" key="10">
    <source>
        <dbReference type="Google" id="ProtNLM"/>
    </source>
</evidence>
<feature type="transmembrane region" description="Helical" evidence="6">
    <location>
        <begin position="374"/>
        <end position="394"/>
    </location>
</feature>
<dbReference type="InterPro" id="IPR036259">
    <property type="entry name" value="MFS_trans_sf"/>
</dbReference>
<feature type="transmembrane region" description="Helical" evidence="6">
    <location>
        <begin position="316"/>
        <end position="335"/>
    </location>
</feature>
<accession>A0A5B8MJP3</accession>
<feature type="transmembrane region" description="Helical" evidence="6">
    <location>
        <begin position="52"/>
        <end position="69"/>
    </location>
</feature>
<dbReference type="EMBL" id="CP031036">
    <property type="protein sequence ID" value="QDZ19610.1"/>
    <property type="molecule type" value="Genomic_DNA"/>
</dbReference>
<evidence type="ECO:0000313" key="7">
    <source>
        <dbReference type="EMBL" id="CAD9716828.1"/>
    </source>
</evidence>
<feature type="transmembrane region" description="Helical" evidence="6">
    <location>
        <begin position="400"/>
        <end position="424"/>
    </location>
</feature>
<evidence type="ECO:0000256" key="3">
    <source>
        <dbReference type="ARBA" id="ARBA00022692"/>
    </source>
</evidence>
<keyword evidence="9" id="KW-1185">Reference proteome</keyword>
<dbReference type="OrthoDB" id="78663at2759"/>
<dbReference type="AlphaFoldDB" id="A0A5B8MJP3"/>
<feature type="transmembrane region" description="Helical" evidence="6">
    <location>
        <begin position="12"/>
        <end position="32"/>
    </location>
</feature>
<dbReference type="PANTHER" id="PTHR19444">
    <property type="entry name" value="UNC-93 RELATED"/>
    <property type="match status" value="1"/>
</dbReference>
<dbReference type="InterPro" id="IPR051951">
    <property type="entry name" value="UNC-93_regulatory"/>
</dbReference>
<dbReference type="Proteomes" id="UP000316726">
    <property type="component" value="Chromosome 3"/>
</dbReference>
<dbReference type="EMBL" id="HBHL01008603">
    <property type="protein sequence ID" value="CAD9716828.1"/>
    <property type="molecule type" value="Transcribed_RNA"/>
</dbReference>
<feature type="transmembrane region" description="Helical" evidence="6">
    <location>
        <begin position="341"/>
        <end position="362"/>
    </location>
</feature>
<organism evidence="8 9">
    <name type="scientific">Chloropicon primus</name>
    <dbReference type="NCBI Taxonomy" id="1764295"/>
    <lineage>
        <taxon>Eukaryota</taxon>
        <taxon>Viridiplantae</taxon>
        <taxon>Chlorophyta</taxon>
        <taxon>Chloropicophyceae</taxon>
        <taxon>Chloropicales</taxon>
        <taxon>Chloropicaceae</taxon>
        <taxon>Chloropicon</taxon>
    </lineage>
</organism>
<comment type="subcellular location">
    <subcellularLocation>
        <location evidence="1">Membrane</location>
        <topology evidence="1">Multi-pass membrane protein</topology>
    </subcellularLocation>
</comment>
<keyword evidence="5 6" id="KW-0472">Membrane</keyword>
<dbReference type="STRING" id="1764295.A0A5B8MJP3"/>
<feature type="transmembrane region" description="Helical" evidence="6">
    <location>
        <begin position="283"/>
        <end position="304"/>
    </location>
</feature>
<protein>
    <recommendedName>
        <fullName evidence="10">MFS general substrate transporter</fullName>
    </recommendedName>
</protein>
<keyword evidence="3 6" id="KW-0812">Transmembrane</keyword>
<feature type="transmembrane region" description="Helical" evidence="6">
    <location>
        <begin position="187"/>
        <end position="207"/>
    </location>
</feature>
<proteinExistence type="inferred from homology"/>
<evidence type="ECO:0000256" key="4">
    <source>
        <dbReference type="ARBA" id="ARBA00022989"/>
    </source>
</evidence>
<dbReference type="InterPro" id="IPR010291">
    <property type="entry name" value="Ion_channel_UNC-93"/>
</dbReference>
<reference evidence="8 9" key="1">
    <citation type="submission" date="2018-07" db="EMBL/GenBank/DDBJ databases">
        <title>The complete nuclear genome of the prasinophyte Chloropicon primus (CCMP1205).</title>
        <authorList>
            <person name="Pombert J.-F."/>
            <person name="Otis C."/>
            <person name="Turmel M."/>
            <person name="Lemieux C."/>
        </authorList>
    </citation>
    <scope>NUCLEOTIDE SEQUENCE [LARGE SCALE GENOMIC DNA]</scope>
    <source>
        <strain evidence="8 9">CCMP1205</strain>
    </source>
</reference>
<name>A0A5B8MJP3_9CHLO</name>
<evidence type="ECO:0000313" key="8">
    <source>
        <dbReference type="EMBL" id="QDZ19610.1"/>
    </source>
</evidence>
<feature type="transmembrane region" description="Helical" evidence="6">
    <location>
        <begin position="103"/>
        <end position="125"/>
    </location>
</feature>
<keyword evidence="4 6" id="KW-1133">Transmembrane helix</keyword>
<evidence type="ECO:0000256" key="6">
    <source>
        <dbReference type="SAM" id="Phobius"/>
    </source>
</evidence>
<dbReference type="SUPFAM" id="SSF103473">
    <property type="entry name" value="MFS general substrate transporter"/>
    <property type="match status" value="1"/>
</dbReference>
<feature type="transmembrane region" description="Helical" evidence="6">
    <location>
        <begin position="76"/>
        <end position="97"/>
    </location>
</feature>
<dbReference type="Gene3D" id="1.20.1250.20">
    <property type="entry name" value="MFS general substrate transporter like domains"/>
    <property type="match status" value="1"/>
</dbReference>